<feature type="region of interest" description="Disordered" evidence="5">
    <location>
        <begin position="111"/>
        <end position="136"/>
    </location>
</feature>
<evidence type="ECO:0000313" key="7">
    <source>
        <dbReference type="Proteomes" id="UP000054408"/>
    </source>
</evidence>
<comment type="similarity">
    <text evidence="2">Belongs to the BORCS8 family.</text>
</comment>
<dbReference type="OrthoDB" id="10044187at2759"/>
<organism evidence="6 7">
    <name type="scientific">Thecamonas trahens ATCC 50062</name>
    <dbReference type="NCBI Taxonomy" id="461836"/>
    <lineage>
        <taxon>Eukaryota</taxon>
        <taxon>Apusozoa</taxon>
        <taxon>Apusomonadida</taxon>
        <taxon>Apusomonadidae</taxon>
        <taxon>Thecamonas</taxon>
    </lineage>
</organism>
<dbReference type="RefSeq" id="XP_013757916.1">
    <property type="nucleotide sequence ID" value="XM_013902462.1"/>
</dbReference>
<dbReference type="eggNOG" id="KOG4523">
    <property type="taxonomic scope" value="Eukaryota"/>
</dbReference>
<keyword evidence="4" id="KW-0458">Lysosome</keyword>
<evidence type="ECO:0000313" key="6">
    <source>
        <dbReference type="EMBL" id="KNC49498.1"/>
    </source>
</evidence>
<accession>A0A0L0DDV6</accession>
<evidence type="ECO:0000256" key="4">
    <source>
        <dbReference type="ARBA" id="ARBA00023228"/>
    </source>
</evidence>
<dbReference type="EMBL" id="GL349455">
    <property type="protein sequence ID" value="KNC49498.1"/>
    <property type="molecule type" value="Genomic_DNA"/>
</dbReference>
<dbReference type="GO" id="GO:0005765">
    <property type="term" value="C:lysosomal membrane"/>
    <property type="evidence" value="ECO:0007669"/>
    <property type="project" value="UniProtKB-SubCell"/>
</dbReference>
<evidence type="ECO:0000256" key="2">
    <source>
        <dbReference type="ARBA" id="ARBA00010463"/>
    </source>
</evidence>
<dbReference type="Proteomes" id="UP000054408">
    <property type="component" value="Unassembled WGS sequence"/>
</dbReference>
<evidence type="ECO:0000256" key="5">
    <source>
        <dbReference type="SAM" id="MobiDB-lite"/>
    </source>
</evidence>
<name>A0A0L0DDV6_THETB</name>
<protein>
    <submittedName>
        <fullName evidence="6">Uncharacterized protein</fullName>
    </submittedName>
</protein>
<evidence type="ECO:0000256" key="1">
    <source>
        <dbReference type="ARBA" id="ARBA00004656"/>
    </source>
</evidence>
<dbReference type="GO" id="GO:0099078">
    <property type="term" value="C:BORC complex"/>
    <property type="evidence" value="ECO:0007669"/>
    <property type="project" value="TreeGrafter"/>
</dbReference>
<dbReference type="InterPro" id="IPR019320">
    <property type="entry name" value="BORCS8"/>
</dbReference>
<sequence>MAMELDGGSEKAVNKCAGKVSQYVTVLANEPSLGLMRVNEHIAKATPELLDRMENVDGATDGIAAGVVDIEYAGEAVETLLASATVFDSISGYISSAAGATASILSEQKARKKRGEKGGLPVALPSEPYVPRAERS</sequence>
<comment type="subcellular location">
    <subcellularLocation>
        <location evidence="1">Lysosome membrane</location>
    </subcellularLocation>
</comment>
<dbReference type="Pfam" id="PF10167">
    <property type="entry name" value="BORCS8"/>
    <property type="match status" value="1"/>
</dbReference>
<dbReference type="PANTHER" id="PTHR21146:SF0">
    <property type="entry name" value="BLOC-1-RELATED COMPLEX SUBUNIT 8"/>
    <property type="match status" value="1"/>
</dbReference>
<proteinExistence type="inferred from homology"/>
<keyword evidence="3" id="KW-0472">Membrane</keyword>
<dbReference type="GeneID" id="25564918"/>
<dbReference type="AlphaFoldDB" id="A0A0L0DDV6"/>
<dbReference type="STRING" id="461836.A0A0L0DDV6"/>
<evidence type="ECO:0000256" key="3">
    <source>
        <dbReference type="ARBA" id="ARBA00023136"/>
    </source>
</evidence>
<reference evidence="6 7" key="1">
    <citation type="submission" date="2010-05" db="EMBL/GenBank/DDBJ databases">
        <title>The Genome Sequence of Thecamonas trahens ATCC 50062.</title>
        <authorList>
            <consortium name="The Broad Institute Genome Sequencing Platform"/>
            <person name="Russ C."/>
            <person name="Cuomo C."/>
            <person name="Shea T."/>
            <person name="Young S.K."/>
            <person name="Zeng Q."/>
            <person name="Koehrsen M."/>
            <person name="Haas B."/>
            <person name="Borodovsky M."/>
            <person name="Guigo R."/>
            <person name="Alvarado L."/>
            <person name="Berlin A."/>
            <person name="Bochicchio J."/>
            <person name="Borenstein D."/>
            <person name="Chapman S."/>
            <person name="Chen Z."/>
            <person name="Freedman E."/>
            <person name="Gellesch M."/>
            <person name="Goldberg J."/>
            <person name="Griggs A."/>
            <person name="Gujja S."/>
            <person name="Heilman E."/>
            <person name="Heiman D."/>
            <person name="Hepburn T."/>
            <person name="Howarth C."/>
            <person name="Jen D."/>
            <person name="Larson L."/>
            <person name="Mehta T."/>
            <person name="Park D."/>
            <person name="Pearson M."/>
            <person name="Roberts A."/>
            <person name="Saif S."/>
            <person name="Shenoy N."/>
            <person name="Sisk P."/>
            <person name="Stolte C."/>
            <person name="Sykes S."/>
            <person name="Thomson T."/>
            <person name="Walk T."/>
            <person name="White J."/>
            <person name="Yandava C."/>
            <person name="Burger G."/>
            <person name="Gray M.W."/>
            <person name="Holland P.W.H."/>
            <person name="King N."/>
            <person name="Lang F.B.F."/>
            <person name="Roger A.J."/>
            <person name="Ruiz-Trillo I."/>
            <person name="Lander E."/>
            <person name="Nusbaum C."/>
        </authorList>
    </citation>
    <scope>NUCLEOTIDE SEQUENCE [LARGE SCALE GENOMIC DNA]</scope>
    <source>
        <strain evidence="6 7">ATCC 50062</strain>
    </source>
</reference>
<dbReference type="OMA" id="MAMELDG"/>
<gene>
    <name evidence="6" type="ORF">AMSG_05516</name>
</gene>
<dbReference type="PANTHER" id="PTHR21146">
    <property type="entry name" value="MEF2B PROTEIN"/>
    <property type="match status" value="1"/>
</dbReference>
<keyword evidence="7" id="KW-1185">Reference proteome</keyword>